<comment type="caution">
    <text evidence="2">The sequence shown here is derived from an EMBL/GenBank/DDBJ whole genome shotgun (WGS) entry which is preliminary data.</text>
</comment>
<evidence type="ECO:0000256" key="1">
    <source>
        <dbReference type="SAM" id="Phobius"/>
    </source>
</evidence>
<dbReference type="RefSeq" id="WP_344794139.1">
    <property type="nucleotide sequence ID" value="NZ_BAABAU010000001.1"/>
</dbReference>
<feature type="transmembrane region" description="Helical" evidence="1">
    <location>
        <begin position="41"/>
        <end position="63"/>
    </location>
</feature>
<feature type="transmembrane region" description="Helical" evidence="1">
    <location>
        <begin position="176"/>
        <end position="198"/>
    </location>
</feature>
<keyword evidence="1" id="KW-0812">Transmembrane</keyword>
<feature type="transmembrane region" description="Helical" evidence="1">
    <location>
        <begin position="205"/>
        <end position="225"/>
    </location>
</feature>
<keyword evidence="1" id="KW-1133">Transmembrane helix</keyword>
<evidence type="ECO:0000313" key="2">
    <source>
        <dbReference type="EMBL" id="GAA4265622.1"/>
    </source>
</evidence>
<protein>
    <submittedName>
        <fullName evidence="2">ABC transporter permease</fullName>
    </submittedName>
</protein>
<dbReference type="Pfam" id="PF12679">
    <property type="entry name" value="ABC2_membrane_2"/>
    <property type="match status" value="1"/>
</dbReference>
<keyword evidence="3" id="KW-1185">Reference proteome</keyword>
<dbReference type="EMBL" id="BAABAU010000001">
    <property type="protein sequence ID" value="GAA4265622.1"/>
    <property type="molecule type" value="Genomic_DNA"/>
</dbReference>
<gene>
    <name evidence="2" type="ORF">GCM10022256_12340</name>
</gene>
<name>A0ABP8E076_9MICO</name>
<evidence type="ECO:0000313" key="3">
    <source>
        <dbReference type="Proteomes" id="UP001501594"/>
    </source>
</evidence>
<organism evidence="2 3">
    <name type="scientific">Frondihabitans peucedani</name>
    <dbReference type="NCBI Taxonomy" id="598626"/>
    <lineage>
        <taxon>Bacteria</taxon>
        <taxon>Bacillati</taxon>
        <taxon>Actinomycetota</taxon>
        <taxon>Actinomycetes</taxon>
        <taxon>Micrococcales</taxon>
        <taxon>Microbacteriaceae</taxon>
        <taxon>Frondihabitans</taxon>
    </lineage>
</organism>
<keyword evidence="1" id="KW-0472">Membrane</keyword>
<reference evidence="3" key="1">
    <citation type="journal article" date="2019" name="Int. J. Syst. Evol. Microbiol.">
        <title>The Global Catalogue of Microorganisms (GCM) 10K type strain sequencing project: providing services to taxonomists for standard genome sequencing and annotation.</title>
        <authorList>
            <consortium name="The Broad Institute Genomics Platform"/>
            <consortium name="The Broad Institute Genome Sequencing Center for Infectious Disease"/>
            <person name="Wu L."/>
            <person name="Ma J."/>
        </authorList>
    </citation>
    <scope>NUCLEOTIDE SEQUENCE [LARGE SCALE GENOMIC DNA]</scope>
    <source>
        <strain evidence="3">JCM 17442</strain>
    </source>
</reference>
<feature type="transmembrane region" description="Helical" evidence="1">
    <location>
        <begin position="131"/>
        <end position="156"/>
    </location>
</feature>
<feature type="transmembrane region" description="Helical" evidence="1">
    <location>
        <begin position="271"/>
        <end position="290"/>
    </location>
</feature>
<dbReference type="PANTHER" id="PTHR37305">
    <property type="entry name" value="INTEGRAL MEMBRANE PROTEIN-RELATED"/>
    <property type="match status" value="1"/>
</dbReference>
<sequence length="295" mass="30124">MTTATAPARPSSHGHANLSRLSFGGILRSEWVKLRSLRSTFWCYLLILLLNVGFAALISAQNLSQGAGGQGPARAASGEQGMAAAVTAVTLGINFTGLIAAVLGALMITGEYGTGMIKSTFTADPKRLGALFGKAIVFGVVTFVVGLVSLILAAVVSAPLLSNSSDITLDWGNGTFWLSLVGGAGFLALAGLIAYGFGAIIRSSAGGIAAAIGLLFVAPIVLQVVQGLTQAKWAQNINAFLPSNAGGLMFGYGSGTASVKDGIVTLDQTQGLLVMIAWVVVSLVVATVLVKRRDA</sequence>
<accession>A0ABP8E076</accession>
<proteinExistence type="predicted"/>
<dbReference type="PANTHER" id="PTHR37305:SF1">
    <property type="entry name" value="MEMBRANE PROTEIN"/>
    <property type="match status" value="1"/>
</dbReference>
<feature type="transmembrane region" description="Helical" evidence="1">
    <location>
        <begin position="83"/>
        <end position="110"/>
    </location>
</feature>
<dbReference type="Proteomes" id="UP001501594">
    <property type="component" value="Unassembled WGS sequence"/>
</dbReference>